<evidence type="ECO:0000256" key="2">
    <source>
        <dbReference type="SAM" id="Phobius"/>
    </source>
</evidence>
<organism evidence="3 4">
    <name type="scientific">Bifidobacterium hapali</name>
    <dbReference type="NCBI Taxonomy" id="1630172"/>
    <lineage>
        <taxon>Bacteria</taxon>
        <taxon>Bacillati</taxon>
        <taxon>Actinomycetota</taxon>
        <taxon>Actinomycetes</taxon>
        <taxon>Bifidobacteriales</taxon>
        <taxon>Bifidobacteriaceae</taxon>
        <taxon>Bifidobacterium</taxon>
    </lineage>
</organism>
<sequence>MREQQNDHVNRSLAEHRGGGSINDRQSEAIHTLSADIAYKGKSRIATLRALPNDRKWSYFRDELLARTVAIIAAVVVIVYLTVQILTPQAAPQLTVAVTKSALGTSDGAALQTQVAQALKLPEGREGGVTIDTGYDLTDNNSLTKLQTRLSAHELDIIIASPDDFTKLAGFGYFQTINDALTSEQQRNLSGSFVSFHGFDDSDGTDIDYDGSGKGASVPYGLQLASAKRWTALHSADKDALAGVVLESKNASNAQKFVDWMTS</sequence>
<keyword evidence="4" id="KW-1185">Reference proteome</keyword>
<feature type="region of interest" description="Disordered" evidence="1">
    <location>
        <begin position="1"/>
        <end position="24"/>
    </location>
</feature>
<comment type="caution">
    <text evidence="3">The sequence shown here is derived from an EMBL/GenBank/DDBJ whole genome shotgun (WGS) entry which is preliminary data.</text>
</comment>
<gene>
    <name evidence="3" type="ORF">BHAP_0031</name>
</gene>
<name>A0A261G5J4_9BIFI</name>
<evidence type="ECO:0000313" key="3">
    <source>
        <dbReference type="EMBL" id="OZG66699.1"/>
    </source>
</evidence>
<dbReference type="EMBL" id="MWWY01000001">
    <property type="protein sequence ID" value="OZG66699.1"/>
    <property type="molecule type" value="Genomic_DNA"/>
</dbReference>
<accession>A0A261G5J4</accession>
<dbReference type="RefSeq" id="WP_094728475.1">
    <property type="nucleotide sequence ID" value="NZ_MWWY01000001.1"/>
</dbReference>
<keyword evidence="2" id="KW-1133">Transmembrane helix</keyword>
<keyword evidence="2" id="KW-0812">Transmembrane</keyword>
<evidence type="ECO:0000313" key="4">
    <source>
        <dbReference type="Proteomes" id="UP000216074"/>
    </source>
</evidence>
<reference evidence="3 4" key="1">
    <citation type="journal article" date="2017" name="BMC Genomics">
        <title>Comparative genomic and phylogenomic analyses of the Bifidobacteriaceae family.</title>
        <authorList>
            <person name="Lugli G.A."/>
            <person name="Milani C."/>
            <person name="Turroni F."/>
            <person name="Duranti S."/>
            <person name="Mancabelli L."/>
            <person name="Mangifesta M."/>
            <person name="Ferrario C."/>
            <person name="Modesto M."/>
            <person name="Mattarelli P."/>
            <person name="Jiri K."/>
            <person name="van Sinderen D."/>
            <person name="Ventura M."/>
        </authorList>
    </citation>
    <scope>NUCLEOTIDE SEQUENCE [LARGE SCALE GENOMIC DNA]</scope>
    <source>
        <strain evidence="3 4">DSM 100202</strain>
    </source>
</reference>
<feature type="compositionally biased region" description="Basic and acidic residues" evidence="1">
    <location>
        <begin position="1"/>
        <end position="18"/>
    </location>
</feature>
<proteinExistence type="predicted"/>
<keyword evidence="2" id="KW-0472">Membrane</keyword>
<evidence type="ECO:0000256" key="1">
    <source>
        <dbReference type="SAM" id="MobiDB-lite"/>
    </source>
</evidence>
<feature type="transmembrane region" description="Helical" evidence="2">
    <location>
        <begin position="64"/>
        <end position="83"/>
    </location>
</feature>
<dbReference type="Proteomes" id="UP000216074">
    <property type="component" value="Unassembled WGS sequence"/>
</dbReference>
<dbReference type="AlphaFoldDB" id="A0A261G5J4"/>
<protein>
    <submittedName>
        <fullName evidence="3">Uncharacterized protein</fullName>
    </submittedName>
</protein>
<dbReference type="OrthoDB" id="3239175at2"/>